<proteinExistence type="predicted"/>
<evidence type="ECO:0000313" key="2">
    <source>
        <dbReference type="EMBL" id="KZZ90039.1"/>
    </source>
</evidence>
<dbReference type="VEuPathDB" id="FungiDB:AAP_03989"/>
<feature type="compositionally biased region" description="Low complexity" evidence="1">
    <location>
        <begin position="8"/>
        <end position="33"/>
    </location>
</feature>
<organism evidence="2 3">
    <name type="scientific">Ascosphaera apis ARSEF 7405</name>
    <dbReference type="NCBI Taxonomy" id="392613"/>
    <lineage>
        <taxon>Eukaryota</taxon>
        <taxon>Fungi</taxon>
        <taxon>Dikarya</taxon>
        <taxon>Ascomycota</taxon>
        <taxon>Pezizomycotina</taxon>
        <taxon>Eurotiomycetes</taxon>
        <taxon>Eurotiomycetidae</taxon>
        <taxon>Onygenales</taxon>
        <taxon>Ascosphaeraceae</taxon>
        <taxon>Ascosphaera</taxon>
    </lineage>
</organism>
<keyword evidence="3" id="KW-1185">Reference proteome</keyword>
<dbReference type="Proteomes" id="UP000242877">
    <property type="component" value="Unassembled WGS sequence"/>
</dbReference>
<feature type="region of interest" description="Disordered" evidence="1">
    <location>
        <begin position="133"/>
        <end position="200"/>
    </location>
</feature>
<evidence type="ECO:0000313" key="3">
    <source>
        <dbReference type="Proteomes" id="UP000242877"/>
    </source>
</evidence>
<comment type="caution">
    <text evidence="2">The sequence shown here is derived from an EMBL/GenBank/DDBJ whole genome shotgun (WGS) entry which is preliminary data.</text>
</comment>
<gene>
    <name evidence="2" type="ORF">AAP_03989</name>
</gene>
<accession>A0A167XFY0</accession>
<dbReference type="EMBL" id="AZGZ01000018">
    <property type="protein sequence ID" value="KZZ90039.1"/>
    <property type="molecule type" value="Genomic_DNA"/>
</dbReference>
<reference evidence="2 3" key="1">
    <citation type="journal article" date="2016" name="Genome Biol. Evol.">
        <title>Divergent and convergent evolution of fungal pathogenicity.</title>
        <authorList>
            <person name="Shang Y."/>
            <person name="Xiao G."/>
            <person name="Zheng P."/>
            <person name="Cen K."/>
            <person name="Zhan S."/>
            <person name="Wang C."/>
        </authorList>
    </citation>
    <scope>NUCLEOTIDE SEQUENCE [LARGE SCALE GENOMIC DNA]</scope>
    <source>
        <strain evidence="2 3">ARSEF 7405</strain>
    </source>
</reference>
<feature type="compositionally biased region" description="Polar residues" evidence="1">
    <location>
        <begin position="133"/>
        <end position="147"/>
    </location>
</feature>
<sequence>MVASTIMLPLLPSHPSQQPQLTTTPTSRHNTTTNFLPFAPINPSPSSPSPSSSPSFRITGLGGPETSHTNSRADFLFSSPTPASRVSSSPVTPVHSSPFMSRNDENQRPTIFQYSQNGYGDVKEDDESVNANYAQNTTPTSTRTFNFDFQPQPQSQPHQHLQQQQSPSSPQTSPFRPSTSPFSRRATPSGTAHILSSRGDLSTRRSAFLNRVRQSRSDARYSARHDSITRMEYLSWIEDRRKEIESLKRLAPDLSSMHEELEREEEEVRKLVDWEQGLIEELERSEEIVQDVPDEGFDGDGEYDEIFEDLVRTGEVSRLESEMHGSQGHEDHMDIDMD</sequence>
<dbReference type="OrthoDB" id="5279705at2759"/>
<feature type="region of interest" description="Disordered" evidence="1">
    <location>
        <begin position="1"/>
        <end position="108"/>
    </location>
</feature>
<feature type="compositionally biased region" description="Low complexity" evidence="1">
    <location>
        <begin position="78"/>
        <end position="98"/>
    </location>
</feature>
<protein>
    <submittedName>
        <fullName evidence="2">Uncharacterized protein</fullName>
    </submittedName>
</protein>
<feature type="compositionally biased region" description="Low complexity" evidence="1">
    <location>
        <begin position="149"/>
        <end position="189"/>
    </location>
</feature>
<dbReference type="AlphaFoldDB" id="A0A167XFY0"/>
<feature type="region of interest" description="Disordered" evidence="1">
    <location>
        <begin position="317"/>
        <end position="338"/>
    </location>
</feature>
<name>A0A167XFY0_9EURO</name>
<evidence type="ECO:0000256" key="1">
    <source>
        <dbReference type="SAM" id="MobiDB-lite"/>
    </source>
</evidence>